<feature type="region of interest" description="Disordered" evidence="7">
    <location>
        <begin position="769"/>
        <end position="813"/>
    </location>
</feature>
<dbReference type="Proteomes" id="UP000199337">
    <property type="component" value="Unassembled WGS sequence"/>
</dbReference>
<keyword evidence="4 8" id="KW-0812">Transmembrane</keyword>
<evidence type="ECO:0000256" key="6">
    <source>
        <dbReference type="ARBA" id="ARBA00023136"/>
    </source>
</evidence>
<dbReference type="STRING" id="341036.SAMN05660649_04785"/>
<dbReference type="SUPFAM" id="SSF52540">
    <property type="entry name" value="P-loop containing nucleoside triphosphate hydrolases"/>
    <property type="match status" value="1"/>
</dbReference>
<dbReference type="GO" id="GO:0005886">
    <property type="term" value="C:plasma membrane"/>
    <property type="evidence" value="ECO:0007669"/>
    <property type="project" value="UniProtKB-SubCell"/>
</dbReference>
<keyword evidence="10" id="KW-1185">Reference proteome</keyword>
<reference evidence="10" key="1">
    <citation type="submission" date="2016-10" db="EMBL/GenBank/DDBJ databases">
        <authorList>
            <person name="Varghese N."/>
            <person name="Submissions S."/>
        </authorList>
    </citation>
    <scope>NUCLEOTIDE SEQUENCE [LARGE SCALE GENOMIC DNA]</scope>
    <source>
        <strain evidence="10">DSM 17038</strain>
    </source>
</reference>
<protein>
    <submittedName>
        <fullName evidence="9">Type IV secretory system Conjugative DNA transfer</fullName>
    </submittedName>
</protein>
<evidence type="ECO:0000256" key="1">
    <source>
        <dbReference type="ARBA" id="ARBA00004651"/>
    </source>
</evidence>
<comment type="similarity">
    <text evidence="2">Belongs to the VirD4/TraG family.</text>
</comment>
<dbReference type="CDD" id="cd01127">
    <property type="entry name" value="TrwB_TraG_TraD_VirD4"/>
    <property type="match status" value="1"/>
</dbReference>
<dbReference type="RefSeq" id="WP_092475350.1">
    <property type="nucleotide sequence ID" value="NZ_FOOX01000025.1"/>
</dbReference>
<comment type="subcellular location">
    <subcellularLocation>
        <location evidence="1">Cell membrane</location>
        <topology evidence="1">Multi-pass membrane protein</topology>
    </subcellularLocation>
</comment>
<evidence type="ECO:0000256" key="8">
    <source>
        <dbReference type="SAM" id="Phobius"/>
    </source>
</evidence>
<dbReference type="OrthoDB" id="9766496at2"/>
<dbReference type="PANTHER" id="PTHR37937">
    <property type="entry name" value="CONJUGATIVE TRANSFER: DNA TRANSPORT"/>
    <property type="match status" value="1"/>
</dbReference>
<dbReference type="InterPro" id="IPR003688">
    <property type="entry name" value="TraG/VirD4"/>
</dbReference>
<keyword evidence="6 8" id="KW-0472">Membrane</keyword>
<evidence type="ECO:0000313" key="9">
    <source>
        <dbReference type="EMBL" id="SFH33561.1"/>
    </source>
</evidence>
<name>A0A1I2Z8Z6_9FIRM</name>
<dbReference type="InterPro" id="IPR027417">
    <property type="entry name" value="P-loop_NTPase"/>
</dbReference>
<accession>A0A1I2Z8Z6</accession>
<dbReference type="EMBL" id="FOOX01000025">
    <property type="protein sequence ID" value="SFH33561.1"/>
    <property type="molecule type" value="Genomic_DNA"/>
</dbReference>
<dbReference type="Pfam" id="PF02534">
    <property type="entry name" value="T4SS-DNA_transf"/>
    <property type="match status" value="1"/>
</dbReference>
<dbReference type="PANTHER" id="PTHR37937:SF1">
    <property type="entry name" value="CONJUGATIVE TRANSFER: DNA TRANSPORT"/>
    <property type="match status" value="1"/>
</dbReference>
<keyword evidence="5 8" id="KW-1133">Transmembrane helix</keyword>
<evidence type="ECO:0000256" key="2">
    <source>
        <dbReference type="ARBA" id="ARBA00008806"/>
    </source>
</evidence>
<dbReference type="AlphaFoldDB" id="A0A1I2Z8Z6"/>
<keyword evidence="3" id="KW-1003">Cell membrane</keyword>
<proteinExistence type="inferred from homology"/>
<evidence type="ECO:0000256" key="4">
    <source>
        <dbReference type="ARBA" id="ARBA00022692"/>
    </source>
</evidence>
<evidence type="ECO:0000256" key="5">
    <source>
        <dbReference type="ARBA" id="ARBA00022989"/>
    </source>
</evidence>
<evidence type="ECO:0000256" key="3">
    <source>
        <dbReference type="ARBA" id="ARBA00022475"/>
    </source>
</evidence>
<evidence type="ECO:0000256" key="7">
    <source>
        <dbReference type="SAM" id="MobiDB-lite"/>
    </source>
</evidence>
<dbReference type="InterPro" id="IPR051539">
    <property type="entry name" value="T4SS-coupling_protein"/>
</dbReference>
<dbReference type="NCBIfam" id="NF045973">
    <property type="entry name" value="conju_CD1115"/>
    <property type="match status" value="1"/>
</dbReference>
<sequence length="813" mass="91232">MPGNKIRDPVGIKQEVKLLLKKGGNFFSSETTAVQIPIDVHEIPKRLAVMLGKNKKLLIAATIMLPVAYVTDVWLLGSASAALYDFAVNIKHSTRAIFGGEPVPEVNNLSWYIRHPINVSWSWLTKTDAELSMPAIRTIWLYTNAGIIIPSLFMYARNKWLQELYANKNDARHVHALKVVDNPAYGTTRWAGTDDVAHFCEFGPPRKGSGGIVLGKLDNKIIRIIPGKNTRADELGLTGHVVVYGVTGSGKSYTFGRNNMIAGVEDGQSEVIIDPKGELLETMGPWLESKGYEVRVFNLVNPECSHRWNPIMECRNDEEIAEMANCMIENAADDNSGYFMNKEIQLFEAISGLLKDAFRIEQAHPRAVLSLASWTREKLDQVFLNAFREKKISPTIYERWRGTSAANLEEAKSGLTAKLKIVTTKSLAALMSSHEIDMESIGKKKTALFCILPLKGSEVLKPILSVFYMFLFNRLYELADKNGGKLPVEVRFILDEFANIGRVPGFSEKISTARSLGILLQYIIQGRSQLDDVYGEKNAKNILASTPISLLLGVAPDDETTKQLFSDKLGEAAVYIKQYRKDISTPINKLGIAKKTKVIAKRKLMEKYEIKEMRTKYCIVDVQASKPMFMKKLGWVKLPQAKEIKKCGIQPVSIFIPPRPLEVELPSTEATETMDRASTSQEAGSLFWELKKYEEGDITLENKSETQVKSIEKQSSDPVEEPDQLEFNIQINDEITNQNNGGSIPPNSTHQSGYDYSWLWLKQDNDYSVKTVDSQEQDREEPKEPDITAVENESVPQMEDIDSQGFKVDSPLF</sequence>
<dbReference type="Gene3D" id="3.40.50.300">
    <property type="entry name" value="P-loop containing nucleotide triphosphate hydrolases"/>
    <property type="match status" value="2"/>
</dbReference>
<feature type="transmembrane region" description="Helical" evidence="8">
    <location>
        <begin position="57"/>
        <end position="76"/>
    </location>
</feature>
<feature type="compositionally biased region" description="Basic and acidic residues" evidence="7">
    <location>
        <begin position="776"/>
        <end position="786"/>
    </location>
</feature>
<organism evidence="9 10">
    <name type="scientific">Desulfotruncus arcticus DSM 17038</name>
    <dbReference type="NCBI Taxonomy" id="1121424"/>
    <lineage>
        <taxon>Bacteria</taxon>
        <taxon>Bacillati</taxon>
        <taxon>Bacillota</taxon>
        <taxon>Clostridia</taxon>
        <taxon>Eubacteriales</taxon>
        <taxon>Desulfallaceae</taxon>
        <taxon>Desulfotruncus</taxon>
    </lineage>
</organism>
<evidence type="ECO:0000313" key="10">
    <source>
        <dbReference type="Proteomes" id="UP000199337"/>
    </source>
</evidence>
<gene>
    <name evidence="9" type="ORF">SAMN05660649_04785</name>
</gene>